<evidence type="ECO:0000256" key="6">
    <source>
        <dbReference type="ARBA" id="ARBA00022660"/>
    </source>
</evidence>
<dbReference type="RefSeq" id="XP_016928548.3">
    <property type="nucleotide sequence ID" value="XM_017073059.4"/>
</dbReference>
<organism evidence="17 18">
    <name type="scientific">Drosophila suzukii</name>
    <name type="common">Spotted-wing drosophila fruit fly</name>
    <dbReference type="NCBI Taxonomy" id="28584"/>
    <lineage>
        <taxon>Eukaryota</taxon>
        <taxon>Metazoa</taxon>
        <taxon>Ecdysozoa</taxon>
        <taxon>Arthropoda</taxon>
        <taxon>Hexapoda</taxon>
        <taxon>Insecta</taxon>
        <taxon>Pterygota</taxon>
        <taxon>Neoptera</taxon>
        <taxon>Endopterygota</taxon>
        <taxon>Diptera</taxon>
        <taxon>Brachycera</taxon>
        <taxon>Muscomorpha</taxon>
        <taxon>Ephydroidea</taxon>
        <taxon>Drosophilidae</taxon>
        <taxon>Drosophila</taxon>
        <taxon>Sophophora</taxon>
    </lineage>
</organism>
<accession>A0AB39Z572</accession>
<keyword evidence="6" id="KW-0679">Respiratory chain</keyword>
<evidence type="ECO:0000256" key="8">
    <source>
        <dbReference type="ARBA" id="ARBA00022792"/>
    </source>
</evidence>
<evidence type="ECO:0000313" key="18">
    <source>
        <dbReference type="RefSeq" id="XP_016928548.3"/>
    </source>
</evidence>
<keyword evidence="11" id="KW-0496">Mitochondrion</keyword>
<dbReference type="Pfam" id="PF15879">
    <property type="entry name" value="MWFE"/>
    <property type="match status" value="1"/>
</dbReference>
<evidence type="ECO:0000256" key="14">
    <source>
        <dbReference type="ARBA" id="ARBA00033255"/>
    </source>
</evidence>
<feature type="transmembrane region" description="Helical" evidence="16">
    <location>
        <begin position="6"/>
        <end position="26"/>
    </location>
</feature>
<protein>
    <recommendedName>
        <fullName evidence="4">NADH dehydrogenase [ubiquinone] 1 alpha subcomplex subunit 1</fullName>
    </recommendedName>
    <alternativeName>
        <fullName evidence="14">Complex I-MWFE</fullName>
    </alternativeName>
    <alternativeName>
        <fullName evidence="13">NADH-ubiquinone oxidoreductase MWFE subunit</fullName>
    </alternativeName>
</protein>
<dbReference type="InterPro" id="IPR017384">
    <property type="entry name" value="NADH_Ub_cplx-1_asu_su-1"/>
</dbReference>
<keyword evidence="7 16" id="KW-0812">Transmembrane</keyword>
<evidence type="ECO:0000313" key="17">
    <source>
        <dbReference type="Proteomes" id="UP001652628"/>
    </source>
</evidence>
<keyword evidence="17" id="KW-1185">Reference proteome</keyword>
<evidence type="ECO:0000256" key="13">
    <source>
        <dbReference type="ARBA" id="ARBA00029847"/>
    </source>
</evidence>
<feature type="region of interest" description="Disordered" evidence="15">
    <location>
        <begin position="58"/>
        <end position="126"/>
    </location>
</feature>
<dbReference type="PANTHER" id="PTHR17098:SF2">
    <property type="entry name" value="NADH DEHYDROGENASE [UBIQUINONE] 1 ALPHA SUBCOMPLEX SUBUNIT 1"/>
    <property type="match status" value="1"/>
</dbReference>
<feature type="compositionally biased region" description="Basic and acidic residues" evidence="15">
    <location>
        <begin position="100"/>
        <end position="126"/>
    </location>
</feature>
<dbReference type="GO" id="GO:0005743">
    <property type="term" value="C:mitochondrial inner membrane"/>
    <property type="evidence" value="ECO:0007669"/>
    <property type="project" value="UniProtKB-SubCell"/>
</dbReference>
<gene>
    <name evidence="18" type="primary">ND-MWFE</name>
</gene>
<dbReference type="GeneID" id="108009055"/>
<dbReference type="PANTHER" id="PTHR17098">
    <property type="entry name" value="NADH-UBIQUINONE OXIDOREDUCTASE MWFE SUBUNIT"/>
    <property type="match status" value="1"/>
</dbReference>
<evidence type="ECO:0000256" key="3">
    <source>
        <dbReference type="ARBA" id="ARBA00009960"/>
    </source>
</evidence>
<evidence type="ECO:0000256" key="11">
    <source>
        <dbReference type="ARBA" id="ARBA00023128"/>
    </source>
</evidence>
<evidence type="ECO:0000256" key="1">
    <source>
        <dbReference type="ARBA" id="ARBA00003195"/>
    </source>
</evidence>
<feature type="compositionally biased region" description="Basic and acidic residues" evidence="15">
    <location>
        <begin position="71"/>
        <end position="80"/>
    </location>
</feature>
<evidence type="ECO:0000256" key="5">
    <source>
        <dbReference type="ARBA" id="ARBA00022448"/>
    </source>
</evidence>
<keyword evidence="10 16" id="KW-1133">Transmembrane helix</keyword>
<dbReference type="AlphaFoldDB" id="A0AB39Z572"/>
<evidence type="ECO:0000256" key="12">
    <source>
        <dbReference type="ARBA" id="ARBA00023136"/>
    </source>
</evidence>
<evidence type="ECO:0000256" key="7">
    <source>
        <dbReference type="ARBA" id="ARBA00022692"/>
    </source>
</evidence>
<evidence type="ECO:0000256" key="9">
    <source>
        <dbReference type="ARBA" id="ARBA00022982"/>
    </source>
</evidence>
<keyword evidence="8" id="KW-0999">Mitochondrion inner membrane</keyword>
<keyword evidence="9" id="KW-0249">Electron transport</keyword>
<keyword evidence="5" id="KW-0813">Transport</keyword>
<name>A0AB39Z572_DROSZ</name>
<comment type="similarity">
    <text evidence="3">Belongs to the complex I NDUFA1 subunit family.</text>
</comment>
<comment type="function">
    <text evidence="1">Accessory subunit of the mitochondrial membrane respiratory chain NADH dehydrogenase (Complex I), that is believed not to be involved in catalysis. Complex I functions in the transfer of electrons from NADH to the respiratory chain. The immediate electron acceptor for the enzyme is believed to be ubiquinone.</text>
</comment>
<evidence type="ECO:0000256" key="15">
    <source>
        <dbReference type="SAM" id="MobiDB-lite"/>
    </source>
</evidence>
<evidence type="ECO:0000256" key="10">
    <source>
        <dbReference type="ARBA" id="ARBA00022989"/>
    </source>
</evidence>
<comment type="subcellular location">
    <subcellularLocation>
        <location evidence="2">Mitochondrion inner membrane</location>
        <topology evidence="2">Single-pass membrane protein</topology>
        <orientation evidence="2">Matrix side</orientation>
    </subcellularLocation>
</comment>
<evidence type="ECO:0000256" key="2">
    <source>
        <dbReference type="ARBA" id="ARBA00004298"/>
    </source>
</evidence>
<proteinExistence type="inferred from homology"/>
<reference evidence="18" key="1">
    <citation type="submission" date="2025-08" db="UniProtKB">
        <authorList>
            <consortium name="RefSeq"/>
        </authorList>
    </citation>
    <scope>IDENTIFICATION</scope>
</reference>
<evidence type="ECO:0000256" key="4">
    <source>
        <dbReference type="ARBA" id="ARBA00016392"/>
    </source>
</evidence>
<dbReference type="Proteomes" id="UP001652628">
    <property type="component" value="Chromosome 2R"/>
</dbReference>
<evidence type="ECO:0000256" key="16">
    <source>
        <dbReference type="SAM" id="Phobius"/>
    </source>
</evidence>
<sequence length="126" mass="15183">MWFEILPGAVIITTLLSVPIYAMYGLDKLTIGNAFRRNMDERFSRVMYQRDFRLTDNPYKMNGLEQIPDEEEKKDQKDPNEDYDVGDDPALLKKRQKERKLKEKQLKEEEKQREKQLKEEEKQKKN</sequence>
<keyword evidence="12 16" id="KW-0472">Membrane</keyword>